<dbReference type="CDD" id="cd16917">
    <property type="entry name" value="HATPase_UhpB-NarQ-NarX-like"/>
    <property type="match status" value="1"/>
</dbReference>
<dbReference type="InterPro" id="IPR005467">
    <property type="entry name" value="His_kinase_dom"/>
</dbReference>
<dbReference type="Gene3D" id="3.30.565.10">
    <property type="entry name" value="Histidine kinase-like ATPase, C-terminal domain"/>
    <property type="match status" value="1"/>
</dbReference>
<evidence type="ECO:0000256" key="2">
    <source>
        <dbReference type="ARBA" id="ARBA00012438"/>
    </source>
</evidence>
<evidence type="ECO:0000256" key="3">
    <source>
        <dbReference type="ARBA" id="ARBA00022553"/>
    </source>
</evidence>
<accession>A0A4P7D4B6</accession>
<dbReference type="InterPro" id="IPR011495">
    <property type="entry name" value="Sig_transdc_His_kin_sub2_dim/P"/>
</dbReference>
<organism evidence="10 11">
    <name type="scientific">Paraburkholderia pallida</name>
    <dbReference type="NCBI Taxonomy" id="2547399"/>
    <lineage>
        <taxon>Bacteria</taxon>
        <taxon>Pseudomonadati</taxon>
        <taxon>Pseudomonadota</taxon>
        <taxon>Betaproteobacteria</taxon>
        <taxon>Burkholderiales</taxon>
        <taxon>Burkholderiaceae</taxon>
        <taxon>Paraburkholderia</taxon>
    </lineage>
</organism>
<gene>
    <name evidence="10" type="ORF">E1956_41525</name>
</gene>
<dbReference type="AlphaFoldDB" id="A0A4P7D4B6"/>
<evidence type="ECO:0000256" key="7">
    <source>
        <dbReference type="ARBA" id="ARBA00022840"/>
    </source>
</evidence>
<feature type="domain" description="Histidine kinase" evidence="9">
    <location>
        <begin position="73"/>
        <end position="261"/>
    </location>
</feature>
<evidence type="ECO:0000256" key="4">
    <source>
        <dbReference type="ARBA" id="ARBA00022679"/>
    </source>
</evidence>
<dbReference type="GO" id="GO:0004673">
    <property type="term" value="F:protein histidine kinase activity"/>
    <property type="evidence" value="ECO:0007669"/>
    <property type="project" value="UniProtKB-EC"/>
</dbReference>
<dbReference type="GO" id="GO:0005524">
    <property type="term" value="F:ATP binding"/>
    <property type="evidence" value="ECO:0007669"/>
    <property type="project" value="UniProtKB-KW"/>
</dbReference>
<keyword evidence="7" id="KW-0067">ATP-binding</keyword>
<dbReference type="InterPro" id="IPR036890">
    <property type="entry name" value="HATPase_C_sf"/>
</dbReference>
<protein>
    <recommendedName>
        <fullName evidence="2">histidine kinase</fullName>
        <ecNumber evidence="2">2.7.13.3</ecNumber>
    </recommendedName>
</protein>
<evidence type="ECO:0000256" key="6">
    <source>
        <dbReference type="ARBA" id="ARBA00022777"/>
    </source>
</evidence>
<evidence type="ECO:0000313" key="11">
    <source>
        <dbReference type="Proteomes" id="UP000295727"/>
    </source>
</evidence>
<dbReference type="Pfam" id="PF02518">
    <property type="entry name" value="HATPase_c"/>
    <property type="match status" value="1"/>
</dbReference>
<dbReference type="Proteomes" id="UP000295727">
    <property type="component" value="Chromosome 4"/>
</dbReference>
<keyword evidence="4" id="KW-0808">Transferase</keyword>
<dbReference type="SUPFAM" id="SSF55874">
    <property type="entry name" value="ATPase domain of HSP90 chaperone/DNA topoisomerase II/histidine kinase"/>
    <property type="match status" value="1"/>
</dbReference>
<dbReference type="KEGG" id="ppai:E1956_41525"/>
<dbReference type="PANTHER" id="PTHR41523:SF8">
    <property type="entry name" value="ETHYLENE RESPONSE SENSOR PROTEIN"/>
    <property type="match status" value="1"/>
</dbReference>
<evidence type="ECO:0000313" key="10">
    <source>
        <dbReference type="EMBL" id="QBR03596.1"/>
    </source>
</evidence>
<sequence length="261" mass="27968">MQYNRICSVHGPGNTVSASSDEATDRHRVTPAASSPRASFFPFAMKPVSDSPADSRKDSPQEISSIQALQIRELHHRTRNSLHLIACTLQLQSRQSSNAEARHALDVAARRINSVARIHEHLYDNGQCDYQPARDYLSSLLQDLHHALLGPGSARMLCLAPGEAFVLDSDTLVSLGSIVAELVTNAVKYSRGNVNVTLAWQTGQLEVVVDDEGSGFPAGFDPARDAGFGLRLAHHLCTGSGGTLTIDTSAGHGSIKAVLVP</sequence>
<dbReference type="SMART" id="SM00387">
    <property type="entry name" value="HATPase_c"/>
    <property type="match status" value="1"/>
</dbReference>
<evidence type="ECO:0000256" key="1">
    <source>
        <dbReference type="ARBA" id="ARBA00000085"/>
    </source>
</evidence>
<dbReference type="EC" id="2.7.13.3" evidence="2"/>
<keyword evidence="11" id="KW-1185">Reference proteome</keyword>
<evidence type="ECO:0000259" key="9">
    <source>
        <dbReference type="PROSITE" id="PS50109"/>
    </source>
</evidence>
<feature type="region of interest" description="Disordered" evidence="8">
    <location>
        <begin position="11"/>
        <end position="35"/>
    </location>
</feature>
<name>A0A4P7D4B6_9BURK</name>
<keyword evidence="5" id="KW-0547">Nucleotide-binding</keyword>
<dbReference type="InterPro" id="IPR003594">
    <property type="entry name" value="HATPase_dom"/>
</dbReference>
<evidence type="ECO:0000256" key="5">
    <source>
        <dbReference type="ARBA" id="ARBA00022741"/>
    </source>
</evidence>
<keyword evidence="3" id="KW-0597">Phosphoprotein</keyword>
<dbReference type="PROSITE" id="PS50109">
    <property type="entry name" value="HIS_KIN"/>
    <property type="match status" value="1"/>
</dbReference>
<proteinExistence type="predicted"/>
<reference evidence="10 11" key="1">
    <citation type="submission" date="2019-03" db="EMBL/GenBank/DDBJ databases">
        <title>Paraburkholderia sp. 7MH5, isolated from subtropical forest soil.</title>
        <authorList>
            <person name="Gao Z.-H."/>
            <person name="Qiu L.-H."/>
        </authorList>
    </citation>
    <scope>NUCLEOTIDE SEQUENCE [LARGE SCALE GENOMIC DNA]</scope>
    <source>
        <strain evidence="10 11">7MH5</strain>
    </source>
</reference>
<dbReference type="OrthoDB" id="9767435at2"/>
<comment type="catalytic activity">
    <reaction evidence="1">
        <text>ATP + protein L-histidine = ADP + protein N-phospho-L-histidine.</text>
        <dbReference type="EC" id="2.7.13.3"/>
    </reaction>
</comment>
<evidence type="ECO:0000256" key="8">
    <source>
        <dbReference type="SAM" id="MobiDB-lite"/>
    </source>
</evidence>
<feature type="region of interest" description="Disordered" evidence="8">
    <location>
        <begin position="43"/>
        <end position="62"/>
    </location>
</feature>
<dbReference type="Pfam" id="PF07568">
    <property type="entry name" value="HisKA_2"/>
    <property type="match status" value="1"/>
</dbReference>
<dbReference type="PANTHER" id="PTHR41523">
    <property type="entry name" value="TWO-COMPONENT SYSTEM SENSOR PROTEIN"/>
    <property type="match status" value="1"/>
</dbReference>
<keyword evidence="6 10" id="KW-0418">Kinase</keyword>
<dbReference type="EMBL" id="CP038151">
    <property type="protein sequence ID" value="QBR03596.1"/>
    <property type="molecule type" value="Genomic_DNA"/>
</dbReference>